<dbReference type="PROSITE" id="PS50011">
    <property type="entry name" value="PROTEIN_KINASE_DOM"/>
    <property type="match status" value="1"/>
</dbReference>
<evidence type="ECO:0000256" key="10">
    <source>
        <dbReference type="ARBA" id="ARBA00022734"/>
    </source>
</evidence>
<dbReference type="InterPro" id="IPR050528">
    <property type="entry name" value="L-type_Lectin-RKs"/>
</dbReference>
<evidence type="ECO:0000256" key="2">
    <source>
        <dbReference type="ARBA" id="ARBA00008536"/>
    </source>
</evidence>
<keyword evidence="14 21" id="KW-1133">Transmembrane helix</keyword>
<keyword evidence="8 21" id="KW-0812">Transmembrane</keyword>
<evidence type="ECO:0000256" key="16">
    <source>
        <dbReference type="ARBA" id="ARBA00023170"/>
    </source>
</evidence>
<dbReference type="InterPro" id="IPR019825">
    <property type="entry name" value="Lectin_legB_Mn/Ca_BS"/>
</dbReference>
<dbReference type="GO" id="GO:0005886">
    <property type="term" value="C:plasma membrane"/>
    <property type="evidence" value="ECO:0007669"/>
    <property type="project" value="UniProtKB-SubCell"/>
</dbReference>
<dbReference type="Gene3D" id="2.60.120.200">
    <property type="match status" value="1"/>
</dbReference>
<evidence type="ECO:0000313" key="24">
    <source>
        <dbReference type="EMBL" id="KAK6943431.1"/>
    </source>
</evidence>
<keyword evidence="9 22" id="KW-0732">Signal</keyword>
<comment type="subcellular location">
    <subcellularLocation>
        <location evidence="1">Cell membrane</location>
        <topology evidence="1">Single-pass type I membrane protein</topology>
    </subcellularLocation>
</comment>
<keyword evidence="12" id="KW-0418">Kinase</keyword>
<dbReference type="FunFam" id="3.30.200.20:FF:000491">
    <property type="entry name" value="Lectin-domain containing receptor kinase VI.3"/>
    <property type="match status" value="1"/>
</dbReference>
<keyword evidence="10" id="KW-0430">Lectin</keyword>
<organism evidence="24 25">
    <name type="scientific">Dillenia turbinata</name>
    <dbReference type="NCBI Taxonomy" id="194707"/>
    <lineage>
        <taxon>Eukaryota</taxon>
        <taxon>Viridiplantae</taxon>
        <taxon>Streptophyta</taxon>
        <taxon>Embryophyta</taxon>
        <taxon>Tracheophyta</taxon>
        <taxon>Spermatophyta</taxon>
        <taxon>Magnoliopsida</taxon>
        <taxon>eudicotyledons</taxon>
        <taxon>Gunneridae</taxon>
        <taxon>Pentapetalae</taxon>
        <taxon>Dilleniales</taxon>
        <taxon>Dilleniaceae</taxon>
        <taxon>Dillenia</taxon>
    </lineage>
</organism>
<dbReference type="EC" id="2.7.11.1" evidence="4"/>
<dbReference type="Gene3D" id="1.10.510.10">
    <property type="entry name" value="Transferase(Phosphotransferase) domain 1"/>
    <property type="match status" value="1"/>
</dbReference>
<dbReference type="PANTHER" id="PTHR27007">
    <property type="match status" value="1"/>
</dbReference>
<keyword evidence="7" id="KW-0808">Transferase</keyword>
<dbReference type="GO" id="GO:0009738">
    <property type="term" value="P:abscisic acid-activated signaling pathway"/>
    <property type="evidence" value="ECO:0007669"/>
    <property type="project" value="UniProtKB-ARBA"/>
</dbReference>
<gene>
    <name evidence="24" type="ORF">RJ641_024533</name>
</gene>
<evidence type="ECO:0000256" key="5">
    <source>
        <dbReference type="ARBA" id="ARBA00022475"/>
    </source>
</evidence>
<dbReference type="EMBL" id="JBAMMX010000003">
    <property type="protein sequence ID" value="KAK6943431.1"/>
    <property type="molecule type" value="Genomic_DNA"/>
</dbReference>
<name>A0AAN8W7R4_9MAGN</name>
<dbReference type="Pfam" id="PF00139">
    <property type="entry name" value="Lectin_legB"/>
    <property type="match status" value="1"/>
</dbReference>
<dbReference type="FunFam" id="2.60.120.200:FF:000096">
    <property type="entry name" value="L-type lectin-domain containing receptor kinase V.9"/>
    <property type="match status" value="1"/>
</dbReference>
<dbReference type="InterPro" id="IPR001220">
    <property type="entry name" value="Legume_lectin_dom"/>
</dbReference>
<keyword evidence="5" id="KW-1003">Cell membrane</keyword>
<evidence type="ECO:0000256" key="7">
    <source>
        <dbReference type="ARBA" id="ARBA00022679"/>
    </source>
</evidence>
<dbReference type="SUPFAM" id="SSF56112">
    <property type="entry name" value="Protein kinase-like (PK-like)"/>
    <property type="match status" value="1"/>
</dbReference>
<evidence type="ECO:0000256" key="1">
    <source>
        <dbReference type="ARBA" id="ARBA00004251"/>
    </source>
</evidence>
<dbReference type="GO" id="GO:0005524">
    <property type="term" value="F:ATP binding"/>
    <property type="evidence" value="ECO:0007669"/>
    <property type="project" value="UniProtKB-UniRule"/>
</dbReference>
<dbReference type="InterPro" id="IPR013320">
    <property type="entry name" value="ConA-like_dom_sf"/>
</dbReference>
<evidence type="ECO:0000256" key="21">
    <source>
        <dbReference type="SAM" id="Phobius"/>
    </source>
</evidence>
<dbReference type="SMART" id="SM00220">
    <property type="entry name" value="S_TKc"/>
    <property type="match status" value="1"/>
</dbReference>
<evidence type="ECO:0000259" key="23">
    <source>
        <dbReference type="PROSITE" id="PS50011"/>
    </source>
</evidence>
<dbReference type="Proteomes" id="UP001370490">
    <property type="component" value="Unassembled WGS sequence"/>
</dbReference>
<dbReference type="InterPro" id="IPR000719">
    <property type="entry name" value="Prot_kinase_dom"/>
</dbReference>
<proteinExistence type="inferred from homology"/>
<evidence type="ECO:0000256" key="3">
    <source>
        <dbReference type="ARBA" id="ARBA00010217"/>
    </source>
</evidence>
<dbReference type="GO" id="GO:0009845">
    <property type="term" value="P:seed germination"/>
    <property type="evidence" value="ECO:0007669"/>
    <property type="project" value="UniProtKB-ARBA"/>
</dbReference>
<evidence type="ECO:0000256" key="11">
    <source>
        <dbReference type="ARBA" id="ARBA00022741"/>
    </source>
</evidence>
<dbReference type="InterPro" id="IPR011009">
    <property type="entry name" value="Kinase-like_dom_sf"/>
</dbReference>
<dbReference type="PROSITE" id="PS00107">
    <property type="entry name" value="PROTEIN_KINASE_ATP"/>
    <property type="match status" value="1"/>
</dbReference>
<dbReference type="GO" id="GO:0030246">
    <property type="term" value="F:carbohydrate binding"/>
    <property type="evidence" value="ECO:0007669"/>
    <property type="project" value="UniProtKB-KW"/>
</dbReference>
<dbReference type="CDD" id="cd06899">
    <property type="entry name" value="lectin_legume_LecRK_Arcelin_ConA"/>
    <property type="match status" value="1"/>
</dbReference>
<dbReference type="Pfam" id="PF00069">
    <property type="entry name" value="Pkinase"/>
    <property type="match status" value="1"/>
</dbReference>
<evidence type="ECO:0000256" key="12">
    <source>
        <dbReference type="ARBA" id="ARBA00022777"/>
    </source>
</evidence>
<dbReference type="InterPro" id="IPR008271">
    <property type="entry name" value="Ser/Thr_kinase_AS"/>
</dbReference>
<dbReference type="CDD" id="cd14066">
    <property type="entry name" value="STKc_IRAK"/>
    <property type="match status" value="1"/>
</dbReference>
<comment type="similarity">
    <text evidence="3">In the C-terminal section; belongs to the protein kinase superfamily. Ser/Thr protein kinase family.</text>
</comment>
<comment type="similarity">
    <text evidence="2">In the N-terminal section; belongs to the leguminous lectin family.</text>
</comment>
<keyword evidence="11 20" id="KW-0547">Nucleotide-binding</keyword>
<dbReference type="FunFam" id="1.10.510.10:FF:000108">
    <property type="entry name" value="L-type lectin-domain containing receptor kinase S.4"/>
    <property type="match status" value="1"/>
</dbReference>
<evidence type="ECO:0000256" key="6">
    <source>
        <dbReference type="ARBA" id="ARBA00022527"/>
    </source>
</evidence>
<keyword evidence="6" id="KW-0723">Serine/threonine-protein kinase</keyword>
<feature type="chain" id="PRO_5042898095" description="non-specific serine/threonine protein kinase" evidence="22">
    <location>
        <begin position="22"/>
        <end position="676"/>
    </location>
</feature>
<sequence>MASLLCFLSVLLIALFPLCFSDDIQFIFNGFNDSNLITQQATVIRTTGSLKLTNKSHNVIGHAFYPDPIKIFDSSTKNISSFSTCFVFLISPSSDEGGYGLAFTISPESQFLGAESGHFMGIFNSTNDGNSSNHIVAVEFDTVKGYKETSDVEGNHVGINVNGMDSNASTSAMYYDDRTRGSTTEEINLEGAEPIQAWIDYDGLKKLLNVTIAPLDISKPTHPLLSFDIDLSQFLLENSYVGFSASTGKTSSSHYILGWSFQQNGVAQALNASQLPLPPNDSDKSKKYSLKIEVLLGLLSAVVLFLLGILFFGTLYRRLRNEETLEDWELECPHRFHYRDLHLVTKGFKESELIGVGGFGAVYKGVLPVNGAEIAVKRISRNSFQGVREFAAEIESLGRLRHKHLVNLQGWCKRKNDLLLVYDYIPCGSLDSLLFKPQNDVVLSWEHRFNIVKGVASGLLYLHEEWEQVVIHRDIKSGNVLIDGNMDARLGDFGLARLYDRGENSHTTNVVGTVGYIAPELARTGQASTSTDVFAYGVLLLEVVCGCRPIDPNARSGHMLLVDWVGELYQKGQILDAVDPKLNSEYVVREAELVLKLGLFCAHVRPESRPGMRNVVRFLNGDDRLPVFEYLYSFESARDEGVFSKFLEMVSSDTNQTLNYSSSVGHMSSISIEGGR</sequence>
<dbReference type="SUPFAM" id="SSF49899">
    <property type="entry name" value="Concanavalin A-like lectins/glucanases"/>
    <property type="match status" value="1"/>
</dbReference>
<dbReference type="GO" id="GO:0004674">
    <property type="term" value="F:protein serine/threonine kinase activity"/>
    <property type="evidence" value="ECO:0007669"/>
    <property type="project" value="UniProtKB-KW"/>
</dbReference>
<evidence type="ECO:0000256" key="18">
    <source>
        <dbReference type="ARBA" id="ARBA00047899"/>
    </source>
</evidence>
<dbReference type="AlphaFoldDB" id="A0AAN8W7R4"/>
<dbReference type="Gene3D" id="3.30.200.20">
    <property type="entry name" value="Phosphorylase Kinase, domain 1"/>
    <property type="match status" value="1"/>
</dbReference>
<keyword evidence="13 20" id="KW-0067">ATP-binding</keyword>
<evidence type="ECO:0000256" key="20">
    <source>
        <dbReference type="PROSITE-ProRule" id="PRU10141"/>
    </source>
</evidence>
<dbReference type="PROSITE" id="PS00307">
    <property type="entry name" value="LECTIN_LEGUME_BETA"/>
    <property type="match status" value="1"/>
</dbReference>
<dbReference type="InterPro" id="IPR017441">
    <property type="entry name" value="Protein_kinase_ATP_BS"/>
</dbReference>
<evidence type="ECO:0000256" key="22">
    <source>
        <dbReference type="SAM" id="SignalP"/>
    </source>
</evidence>
<accession>A0AAN8W7R4</accession>
<comment type="caution">
    <text evidence="24">The sequence shown here is derived from an EMBL/GenBank/DDBJ whole genome shotgun (WGS) entry which is preliminary data.</text>
</comment>
<evidence type="ECO:0000256" key="4">
    <source>
        <dbReference type="ARBA" id="ARBA00012513"/>
    </source>
</evidence>
<feature type="binding site" evidence="20">
    <location>
        <position position="377"/>
    </location>
    <ligand>
        <name>ATP</name>
        <dbReference type="ChEBI" id="CHEBI:30616"/>
    </ligand>
</feature>
<evidence type="ECO:0000256" key="17">
    <source>
        <dbReference type="ARBA" id="ARBA00023180"/>
    </source>
</evidence>
<evidence type="ECO:0000256" key="8">
    <source>
        <dbReference type="ARBA" id="ARBA00022692"/>
    </source>
</evidence>
<comment type="catalytic activity">
    <reaction evidence="18">
        <text>L-threonyl-[protein] + ATP = O-phospho-L-threonyl-[protein] + ADP + H(+)</text>
        <dbReference type="Rhea" id="RHEA:46608"/>
        <dbReference type="Rhea" id="RHEA-COMP:11060"/>
        <dbReference type="Rhea" id="RHEA-COMP:11605"/>
        <dbReference type="ChEBI" id="CHEBI:15378"/>
        <dbReference type="ChEBI" id="CHEBI:30013"/>
        <dbReference type="ChEBI" id="CHEBI:30616"/>
        <dbReference type="ChEBI" id="CHEBI:61977"/>
        <dbReference type="ChEBI" id="CHEBI:456216"/>
        <dbReference type="EC" id="2.7.11.1"/>
    </reaction>
</comment>
<reference evidence="24 25" key="1">
    <citation type="submission" date="2023-12" db="EMBL/GenBank/DDBJ databases">
        <title>A high-quality genome assembly for Dillenia turbinata (Dilleniales).</title>
        <authorList>
            <person name="Chanderbali A."/>
        </authorList>
    </citation>
    <scope>NUCLEOTIDE SEQUENCE [LARGE SCALE GENOMIC DNA]</scope>
    <source>
        <strain evidence="24">LSX21</strain>
        <tissue evidence="24">Leaf</tissue>
    </source>
</reference>
<keyword evidence="17" id="KW-0325">Glycoprotein</keyword>
<feature type="domain" description="Protein kinase" evidence="23">
    <location>
        <begin position="348"/>
        <end position="628"/>
    </location>
</feature>
<feature type="transmembrane region" description="Helical" evidence="21">
    <location>
        <begin position="294"/>
        <end position="316"/>
    </location>
</feature>
<evidence type="ECO:0000256" key="19">
    <source>
        <dbReference type="ARBA" id="ARBA00048679"/>
    </source>
</evidence>
<dbReference type="PROSITE" id="PS00108">
    <property type="entry name" value="PROTEIN_KINASE_ST"/>
    <property type="match status" value="1"/>
</dbReference>
<keyword evidence="15 21" id="KW-0472">Membrane</keyword>
<evidence type="ECO:0000256" key="15">
    <source>
        <dbReference type="ARBA" id="ARBA00023136"/>
    </source>
</evidence>
<comment type="catalytic activity">
    <reaction evidence="19">
        <text>L-seryl-[protein] + ATP = O-phospho-L-seryl-[protein] + ADP + H(+)</text>
        <dbReference type="Rhea" id="RHEA:17989"/>
        <dbReference type="Rhea" id="RHEA-COMP:9863"/>
        <dbReference type="Rhea" id="RHEA-COMP:11604"/>
        <dbReference type="ChEBI" id="CHEBI:15378"/>
        <dbReference type="ChEBI" id="CHEBI:29999"/>
        <dbReference type="ChEBI" id="CHEBI:30616"/>
        <dbReference type="ChEBI" id="CHEBI:83421"/>
        <dbReference type="ChEBI" id="CHEBI:456216"/>
        <dbReference type="EC" id="2.7.11.1"/>
    </reaction>
</comment>
<evidence type="ECO:0000256" key="13">
    <source>
        <dbReference type="ARBA" id="ARBA00022840"/>
    </source>
</evidence>
<evidence type="ECO:0000313" key="25">
    <source>
        <dbReference type="Proteomes" id="UP001370490"/>
    </source>
</evidence>
<protein>
    <recommendedName>
        <fullName evidence="4">non-specific serine/threonine protein kinase</fullName>
        <ecNumber evidence="4">2.7.11.1</ecNumber>
    </recommendedName>
</protein>
<keyword evidence="16" id="KW-0675">Receptor</keyword>
<keyword evidence="25" id="KW-1185">Reference proteome</keyword>
<feature type="signal peptide" evidence="22">
    <location>
        <begin position="1"/>
        <end position="21"/>
    </location>
</feature>
<evidence type="ECO:0000256" key="9">
    <source>
        <dbReference type="ARBA" id="ARBA00022729"/>
    </source>
</evidence>
<evidence type="ECO:0000256" key="14">
    <source>
        <dbReference type="ARBA" id="ARBA00022989"/>
    </source>
</evidence>